<comment type="caution">
    <text evidence="2">The sequence shown here is derived from an EMBL/GenBank/DDBJ whole genome shotgun (WGS) entry which is preliminary data.</text>
</comment>
<reference evidence="2 3" key="1">
    <citation type="submission" date="2015-12" db="EMBL/GenBank/DDBJ databases">
        <title>Draft genome sequence of Moniliophthora roreri, the causal agent of frosty pod rot of cacao.</title>
        <authorList>
            <person name="Aime M.C."/>
            <person name="Diaz-Valderrama J.R."/>
            <person name="Kijpornyongpan T."/>
            <person name="Phillips-Mora W."/>
        </authorList>
    </citation>
    <scope>NUCLEOTIDE SEQUENCE [LARGE SCALE GENOMIC DNA]</scope>
    <source>
        <strain evidence="2 3">MCA 2952</strain>
    </source>
</reference>
<gene>
    <name evidence="2" type="ORF">WG66_16158</name>
</gene>
<name>A0A0W0F4N3_MONRR</name>
<protein>
    <submittedName>
        <fullName evidence="2">Uncharacterized protein</fullName>
    </submittedName>
</protein>
<evidence type="ECO:0000313" key="3">
    <source>
        <dbReference type="Proteomes" id="UP000054988"/>
    </source>
</evidence>
<accession>A0A0W0F4N3</accession>
<dbReference type="EMBL" id="LATX01002342">
    <property type="protein sequence ID" value="KTB31264.1"/>
    <property type="molecule type" value="Genomic_DNA"/>
</dbReference>
<sequence length="309" mass="34107">MGNRHQAFLIARLVPHSNSASNKKRNPTTAASPPNTARIANLDNVGVIRDELCRAQGKYGRQGKRPRVYALGFPYAQYLLTQAWDMDLDHPENPYASGVGLESDVINPNGSSFDNDDGIAIIDVTDPVNPVFCHFRDGDGPLSSEQYVRQYHPIPSKESTRVSESGRDVTDEDEEYRFGLEDVLRHIASLEGIPLLPRAEEKLQGKQHNQPRSSAVPSLADLAICPAMDHCLHENDWARLGLFFDIPVEATLTGQALHFKHLVPDAGAVVLSRLLSLEMEKNDGVLDLVGTLLSWAVTSAYCYRPADIV</sequence>
<feature type="region of interest" description="Disordered" evidence="1">
    <location>
        <begin position="16"/>
        <end position="37"/>
    </location>
</feature>
<evidence type="ECO:0000313" key="2">
    <source>
        <dbReference type="EMBL" id="KTB31264.1"/>
    </source>
</evidence>
<proteinExistence type="predicted"/>
<dbReference type="AlphaFoldDB" id="A0A0W0F4N3"/>
<dbReference type="Proteomes" id="UP000054988">
    <property type="component" value="Unassembled WGS sequence"/>
</dbReference>
<feature type="compositionally biased region" description="Polar residues" evidence="1">
    <location>
        <begin position="16"/>
        <end position="35"/>
    </location>
</feature>
<organism evidence="2 3">
    <name type="scientific">Moniliophthora roreri</name>
    <name type="common">Frosty pod rot fungus</name>
    <name type="synonym">Monilia roreri</name>
    <dbReference type="NCBI Taxonomy" id="221103"/>
    <lineage>
        <taxon>Eukaryota</taxon>
        <taxon>Fungi</taxon>
        <taxon>Dikarya</taxon>
        <taxon>Basidiomycota</taxon>
        <taxon>Agaricomycotina</taxon>
        <taxon>Agaricomycetes</taxon>
        <taxon>Agaricomycetidae</taxon>
        <taxon>Agaricales</taxon>
        <taxon>Marasmiineae</taxon>
        <taxon>Marasmiaceae</taxon>
        <taxon>Moniliophthora</taxon>
    </lineage>
</organism>
<evidence type="ECO:0000256" key="1">
    <source>
        <dbReference type="SAM" id="MobiDB-lite"/>
    </source>
</evidence>